<comment type="similarity">
    <text evidence="11">Belongs to the peptidase M24A family. Methionine aminopeptidase eukaryotic type 2 subfamily.</text>
</comment>
<keyword evidence="5 11" id="KW-0645">Protease</keyword>
<evidence type="ECO:0000256" key="6">
    <source>
        <dbReference type="ARBA" id="ARBA00022723"/>
    </source>
</evidence>
<dbReference type="GO" id="GO:0004239">
    <property type="term" value="F:initiator methionyl aminopeptidase activity"/>
    <property type="evidence" value="ECO:0007669"/>
    <property type="project" value="UniProtKB-UniRule"/>
</dbReference>
<dbReference type="InterPro" id="IPR000994">
    <property type="entry name" value="Pept_M24"/>
</dbReference>
<comment type="function">
    <text evidence="11 12">Cotranslationally removes the N-terminal methionine from nascent proteins. The N-terminal methionine is often cleaved when the second residue in the primary sequence is small and uncharged (Met-Ala-, Cys, Gly, Pro, Ser, Thr, or Val).</text>
</comment>
<dbReference type="SUPFAM" id="SSF52540">
    <property type="entry name" value="P-loop containing nucleoside triphosphate hydrolases"/>
    <property type="match status" value="1"/>
</dbReference>
<name>A0A2A6BYL1_PRIPA</name>
<dbReference type="SMART" id="SM00490">
    <property type="entry name" value="HELICc"/>
    <property type="match status" value="1"/>
</dbReference>
<dbReference type="SUPFAM" id="SSF55920">
    <property type="entry name" value="Creatinase/aminopeptidase"/>
    <property type="match status" value="1"/>
</dbReference>
<dbReference type="Pfam" id="PF00270">
    <property type="entry name" value="DEAD"/>
    <property type="match status" value="1"/>
</dbReference>
<dbReference type="InterPro" id="IPR050247">
    <property type="entry name" value="Met_Aminopeptidase_Type2"/>
</dbReference>
<dbReference type="PROSITE" id="PS51195">
    <property type="entry name" value="Q_MOTIF"/>
    <property type="match status" value="1"/>
</dbReference>
<dbReference type="PROSITE" id="PS51192">
    <property type="entry name" value="HELICASE_ATP_BIND_1"/>
    <property type="match status" value="1"/>
</dbReference>
<evidence type="ECO:0000256" key="7">
    <source>
        <dbReference type="ARBA" id="ARBA00022741"/>
    </source>
</evidence>
<protein>
    <recommendedName>
        <fullName evidence="11">Methionine aminopeptidase 2</fullName>
        <shortName evidence="11">MAP 2</shortName>
        <shortName evidence="11">MetAP 2</shortName>
        <ecNumber evidence="11">3.4.11.18</ecNumber>
    </recommendedName>
    <alternativeName>
        <fullName evidence="11">Peptidase M</fullName>
    </alternativeName>
</protein>
<evidence type="ECO:0000256" key="5">
    <source>
        <dbReference type="ARBA" id="ARBA00022670"/>
    </source>
</evidence>
<gene>
    <name evidence="14" type="primary">WBGene00276995</name>
</gene>
<feature type="binding site" evidence="11">
    <location>
        <position position="1266"/>
    </location>
    <ligand>
        <name>a divalent metal cation</name>
        <dbReference type="ChEBI" id="CHEBI:60240"/>
        <label>2</label>
        <note>catalytic</note>
    </ligand>
</feature>
<reference evidence="15" key="1">
    <citation type="journal article" date="2008" name="Nat. Genet.">
        <title>The Pristionchus pacificus genome provides a unique perspective on nematode lifestyle and parasitism.</title>
        <authorList>
            <person name="Dieterich C."/>
            <person name="Clifton S.W."/>
            <person name="Schuster L.N."/>
            <person name="Chinwalla A."/>
            <person name="Delehaunty K."/>
            <person name="Dinkelacker I."/>
            <person name="Fulton L."/>
            <person name="Fulton R."/>
            <person name="Godfrey J."/>
            <person name="Minx P."/>
            <person name="Mitreva M."/>
            <person name="Roeseler W."/>
            <person name="Tian H."/>
            <person name="Witte H."/>
            <person name="Yang S.P."/>
            <person name="Wilson R.K."/>
            <person name="Sommer R.J."/>
        </authorList>
    </citation>
    <scope>NUCLEOTIDE SEQUENCE [LARGE SCALE GENOMIC DNA]</scope>
    <source>
        <strain evidence="15">PS312</strain>
    </source>
</reference>
<dbReference type="GO" id="GO:0005524">
    <property type="term" value="F:ATP binding"/>
    <property type="evidence" value="ECO:0007669"/>
    <property type="project" value="UniProtKB-KW"/>
</dbReference>
<comment type="cofactor">
    <cofactor evidence="11">
        <name>Co(2+)</name>
        <dbReference type="ChEBI" id="CHEBI:48828"/>
    </cofactor>
    <cofactor evidence="11">
        <name>Zn(2+)</name>
        <dbReference type="ChEBI" id="CHEBI:29105"/>
    </cofactor>
    <cofactor evidence="11">
        <name>Mn(2+)</name>
        <dbReference type="ChEBI" id="CHEBI:29035"/>
    </cofactor>
    <cofactor evidence="11">
        <name>Fe(2+)</name>
        <dbReference type="ChEBI" id="CHEBI:29033"/>
    </cofactor>
    <text evidence="11">Binds 2 divalent metal cations per subunit. Has a high-affinity and a low affinity metal-binding site. The true nature of the physiological cofactor is under debate. The enzyme is active with cobalt, zinc, manganese or divalent iron ions. Most likely, methionine aminopeptidases function as mononuclear Fe(2+)-metalloproteases under physiological conditions, and the catalytically relevant metal-binding site has been assigned to the histidine-containing high-affinity site.</text>
</comment>
<dbReference type="Pfam" id="PF00557">
    <property type="entry name" value="Peptidase_M24"/>
    <property type="match status" value="1"/>
</dbReference>
<dbReference type="Gene3D" id="3.90.230.10">
    <property type="entry name" value="Creatinase/methionine aminopeptidase superfamily"/>
    <property type="match status" value="1"/>
</dbReference>
<feature type="binding site" evidence="11">
    <location>
        <position position="1067"/>
    </location>
    <ligand>
        <name>a divalent metal cation</name>
        <dbReference type="ChEBI" id="CHEBI:60240"/>
        <label>2</label>
        <note>catalytic</note>
    </ligand>
</feature>
<dbReference type="GO" id="GO:0046872">
    <property type="term" value="F:metal ion binding"/>
    <property type="evidence" value="ECO:0007669"/>
    <property type="project" value="UniProtKB-UniRule"/>
</dbReference>
<dbReference type="InterPro" id="IPR027417">
    <property type="entry name" value="P-loop_NTPase"/>
</dbReference>
<feature type="binding site" evidence="11">
    <location>
        <position position="1056"/>
    </location>
    <ligand>
        <name>a divalent metal cation</name>
        <dbReference type="ChEBI" id="CHEBI:60240"/>
        <label>1</label>
    </ligand>
</feature>
<feature type="binding site" evidence="11">
    <location>
        <position position="1136"/>
    </location>
    <ligand>
        <name>a divalent metal cation</name>
        <dbReference type="ChEBI" id="CHEBI:60240"/>
        <label>2</label>
        <note>catalytic</note>
    </ligand>
</feature>
<dbReference type="PRINTS" id="PR00599">
    <property type="entry name" value="MAPEPTIDASE"/>
</dbReference>
<dbReference type="SUPFAM" id="SSF46785">
    <property type="entry name" value="Winged helix' DNA-binding domain"/>
    <property type="match status" value="1"/>
</dbReference>
<evidence type="ECO:0000256" key="3">
    <source>
        <dbReference type="ARBA" id="ARBA00001954"/>
    </source>
</evidence>
<feature type="region of interest" description="Disordered" evidence="13">
    <location>
        <begin position="892"/>
        <end position="914"/>
    </location>
</feature>
<dbReference type="InterPro" id="IPR000629">
    <property type="entry name" value="RNA-helicase_DEAD-box_CS"/>
</dbReference>
<dbReference type="InterPro" id="IPR001650">
    <property type="entry name" value="Helicase_C-like"/>
</dbReference>
<evidence type="ECO:0000256" key="12">
    <source>
        <dbReference type="RuleBase" id="RU003653"/>
    </source>
</evidence>
<evidence type="ECO:0000256" key="9">
    <source>
        <dbReference type="ARBA" id="ARBA00022806"/>
    </source>
</evidence>
<dbReference type="GO" id="GO:0006508">
    <property type="term" value="P:proteolysis"/>
    <property type="evidence" value="ECO:0007669"/>
    <property type="project" value="UniProtKB-KW"/>
</dbReference>
<dbReference type="InterPro" id="IPR036005">
    <property type="entry name" value="Creatinase/aminopeptidase-like"/>
</dbReference>
<evidence type="ECO:0000256" key="11">
    <source>
        <dbReference type="HAMAP-Rule" id="MF_03175"/>
    </source>
</evidence>
<evidence type="ECO:0000313" key="14">
    <source>
        <dbReference type="EnsemblMetazoa" id="PPA38626.1"/>
    </source>
</evidence>
<keyword evidence="10" id="KW-0067">ATP-binding</keyword>
<feature type="compositionally biased region" description="Basic and acidic residues" evidence="13">
    <location>
        <begin position="776"/>
        <end position="788"/>
    </location>
</feature>
<comment type="cofactor">
    <cofactor evidence="2">
        <name>Mn(2+)</name>
        <dbReference type="ChEBI" id="CHEBI:29035"/>
    </cofactor>
</comment>
<comment type="catalytic activity">
    <reaction evidence="1 11 12">
        <text>Release of N-terminal amino acids, preferentially methionine, from peptides and arylamides.</text>
        <dbReference type="EC" id="3.4.11.18"/>
    </reaction>
</comment>
<keyword evidence="6 11" id="KW-0479">Metal-binding</keyword>
<dbReference type="InterPro" id="IPR011545">
    <property type="entry name" value="DEAD/DEAH_box_helicase_dom"/>
</dbReference>
<feature type="compositionally biased region" description="Basic and acidic residues" evidence="13">
    <location>
        <begin position="892"/>
        <end position="907"/>
    </location>
</feature>
<evidence type="ECO:0000256" key="8">
    <source>
        <dbReference type="ARBA" id="ARBA00022801"/>
    </source>
</evidence>
<feature type="binding site" evidence="11">
    <location>
        <position position="1266"/>
    </location>
    <ligand>
        <name>a divalent metal cation</name>
        <dbReference type="ChEBI" id="CHEBI:60240"/>
        <label>1</label>
    </ligand>
</feature>
<dbReference type="GO" id="GO:0043186">
    <property type="term" value="C:P granule"/>
    <property type="evidence" value="ECO:0007669"/>
    <property type="project" value="UniProtKB-ARBA"/>
</dbReference>
<dbReference type="Gene3D" id="1.10.10.10">
    <property type="entry name" value="Winged helix-like DNA-binding domain superfamily/Winged helix DNA-binding domain"/>
    <property type="match status" value="1"/>
</dbReference>
<dbReference type="GO" id="GO:0003676">
    <property type="term" value="F:nucleic acid binding"/>
    <property type="evidence" value="ECO:0007669"/>
    <property type="project" value="InterPro"/>
</dbReference>
<feature type="region of interest" description="Disordered" evidence="13">
    <location>
        <begin position="554"/>
        <end position="574"/>
    </location>
</feature>
<dbReference type="Gene3D" id="3.40.50.300">
    <property type="entry name" value="P-loop containing nucleotide triphosphate hydrolases"/>
    <property type="match status" value="2"/>
</dbReference>
<dbReference type="Pfam" id="PF00271">
    <property type="entry name" value="Helicase_C"/>
    <property type="match status" value="1"/>
</dbReference>
<dbReference type="GO" id="GO:0005737">
    <property type="term" value="C:cytoplasm"/>
    <property type="evidence" value="ECO:0000318"/>
    <property type="project" value="GO_Central"/>
</dbReference>
<dbReference type="SMART" id="SM00487">
    <property type="entry name" value="DEXDc"/>
    <property type="match status" value="1"/>
</dbReference>
<dbReference type="PROSITE" id="PS51194">
    <property type="entry name" value="HELICASE_CTER"/>
    <property type="match status" value="1"/>
</dbReference>
<dbReference type="InterPro" id="IPR014014">
    <property type="entry name" value="RNA_helicase_DEAD_Q_motif"/>
</dbReference>
<dbReference type="GO" id="GO:0008235">
    <property type="term" value="F:metalloexopeptidase activity"/>
    <property type="evidence" value="ECO:0000318"/>
    <property type="project" value="GO_Central"/>
</dbReference>
<keyword evidence="7" id="KW-0547">Nucleotide-binding</keyword>
<dbReference type="GO" id="GO:0003724">
    <property type="term" value="F:RNA helicase activity"/>
    <property type="evidence" value="ECO:0007669"/>
    <property type="project" value="InterPro"/>
</dbReference>
<keyword evidence="4 11" id="KW-0031">Aminopeptidase</keyword>
<dbReference type="InterPro" id="IPR002468">
    <property type="entry name" value="Pept_M24A_MAP2"/>
</dbReference>
<dbReference type="InterPro" id="IPR036388">
    <property type="entry name" value="WH-like_DNA-bd_sf"/>
</dbReference>
<dbReference type="InterPro" id="IPR036390">
    <property type="entry name" value="WH_DNA-bd_sf"/>
</dbReference>
<keyword evidence="15" id="KW-1185">Reference proteome</keyword>
<dbReference type="PANTHER" id="PTHR45777">
    <property type="entry name" value="METHIONINE AMINOPEPTIDASE 2"/>
    <property type="match status" value="1"/>
</dbReference>
<evidence type="ECO:0000256" key="10">
    <source>
        <dbReference type="ARBA" id="ARBA00022840"/>
    </source>
</evidence>
<dbReference type="PANTHER" id="PTHR45777:SF2">
    <property type="entry name" value="METHIONINE AMINOPEPTIDASE 2"/>
    <property type="match status" value="1"/>
</dbReference>
<keyword evidence="8 11" id="KW-0378">Hydrolase</keyword>
<keyword evidence="9" id="KW-0347">Helicase</keyword>
<dbReference type="EnsemblMetazoa" id="PPA38626.1">
    <property type="protein sequence ID" value="PPA38626.1"/>
    <property type="gene ID" value="WBGene00276995"/>
</dbReference>
<dbReference type="HAMAP" id="MF_03175">
    <property type="entry name" value="MetAP_2_euk"/>
    <property type="match status" value="1"/>
</dbReference>
<dbReference type="InterPro" id="IPR001714">
    <property type="entry name" value="Pept_M24_MAP"/>
</dbReference>
<keyword evidence="11" id="KW-0963">Cytoplasm</keyword>
<feature type="binding site" evidence="11">
    <location>
        <position position="1067"/>
    </location>
    <ligand>
        <name>a divalent metal cation</name>
        <dbReference type="ChEBI" id="CHEBI:60240"/>
        <label>1</label>
    </ligand>
</feature>
<proteinExistence type="inferred from homology"/>
<feature type="binding site" evidence="11">
    <location>
        <position position="1036"/>
    </location>
    <ligand>
        <name>substrate</name>
    </ligand>
</feature>
<sequence>MDAQKEEVVFSEVIDICEVERTSDVFSNGSFKSLLLAQSTLDNLQKHGFKKPSPVQMKAIPPGMAGLDMLVQAKSGTGKTLVFAILAVENVKLSSKAVQKLVIAPTREIAIQIGDTIKKVFTGGTSVYEDKNKLKNGIHIVVGTTGRLCQLVNEDWLNLGSLDLFVLDEADKMMSSAFDKDVNFLYSCVGSMRQVAVFSATYPPNLAKSLTPFLRSPIHIRLNSNDVQLVGVKQYVSMINECDALDAAITAFTSIHFKQAFLFCNKSEECPVIVERFMKKGIEGAAISAILDQSQREDAIKRFKSNKIKVLVSTDLTSRGVDVENVDFVINLDVPVDVETYFHRIGRAARYGNIERRTRSDENQFFLSPSSVLFIGGQGASLTILHSKNLSRFAFLVRNGGIRAKILCMDLISPTLTTDRTFFDTCPPFVSDAFNERKGDGGKKRDDVNTQDHINAISNGVVNEVVLPDQEYSNLLDTAINLSSSLNKTETMGETKEEIIDGEKKKFKFIPSRAKKSTKYYMRGEMISIRDSFTSDQWNQYAKGRFDVMKEPFIMDESGKNDNDKDENRQKRESAIHVRRNNSSDASHNIIKEYTRKDLISICKSKPSKVWRIYAESKWNLSDDPFVMDQSMRCSFTQRIQLQRRKEKAERDNVVAERAASRLRIISIGTKVSPLNEWNGSFQDYCMQMKKEKEMERNKGGQGKGGVINRRRGHDEYRKKVEETNRIMEMIEKNYESTYGMAFKVMSEVKEEEKEEEELEEKELAIQEYSEDTMDKEDNERDEVKLEYHDDEVDGEGKEENGERGEYEWRNEEDGDYDNNVLEAHSRLYYSYNRNIEFARVFNAYLSMSNVRMPPAASNKKKGGKSTSVGSAGDDLDAILAELAVADKKASEKKGAKGGKIDEKECGTKGGTKSAWDEEISKMKSVDEQMNEFPHGEEWDYYLPGKDERIASDRVSNEEKKALDKGYEEMWKDYRRAAEVHRQVRSYTKSWVKPGMKMIDICERLEACSRRLINESGLDAGLAFPTGCSLNNVAAHYTPNAGDETVLQQGDVCKIDYGVHVRGRLIDSAFTLHFDPKFDPLVNAVKEATNAGIREAGIDVRLCDIGETIEEVMTSHEVELDGRTYTVKPIRNLNGHSIGPYRIHAGKTVPIVKGGEQVKMEEGEIYAIETFGSTGKGYVHEDMECSHYMRDYDLAEEKIPLRLARSKGLLNVISKNFGTLAFCRRWIDRLGETKYLMSLKDLCDKGIVNAYPPLCDIRGCFTAQWEHTLLLRPTCKEVVSRGDDY</sequence>
<evidence type="ECO:0000256" key="2">
    <source>
        <dbReference type="ARBA" id="ARBA00001936"/>
    </source>
</evidence>
<accession>A0A2A6BYL1</accession>
<comment type="cofactor">
    <cofactor evidence="3">
        <name>Fe(2+)</name>
        <dbReference type="ChEBI" id="CHEBI:29033"/>
    </cofactor>
</comment>
<comment type="subcellular location">
    <subcellularLocation>
        <location evidence="11">Cytoplasm</location>
    </subcellularLocation>
</comment>
<accession>A0A8R1UUP1</accession>
<dbReference type="Proteomes" id="UP000005239">
    <property type="component" value="Unassembled WGS sequence"/>
</dbReference>
<feature type="compositionally biased region" description="Basic and acidic residues" evidence="13">
    <location>
        <begin position="795"/>
        <end position="812"/>
    </location>
</feature>
<evidence type="ECO:0000256" key="1">
    <source>
        <dbReference type="ARBA" id="ARBA00000294"/>
    </source>
</evidence>
<dbReference type="CDD" id="cd01088">
    <property type="entry name" value="MetAP2"/>
    <property type="match status" value="1"/>
</dbReference>
<organism evidence="14 15">
    <name type="scientific">Pristionchus pacificus</name>
    <name type="common">Parasitic nematode worm</name>
    <dbReference type="NCBI Taxonomy" id="54126"/>
    <lineage>
        <taxon>Eukaryota</taxon>
        <taxon>Metazoa</taxon>
        <taxon>Ecdysozoa</taxon>
        <taxon>Nematoda</taxon>
        <taxon>Chromadorea</taxon>
        <taxon>Rhabditida</taxon>
        <taxon>Rhabditina</taxon>
        <taxon>Diplogasteromorpha</taxon>
        <taxon>Diplogasteroidea</taxon>
        <taxon>Neodiplogasteridae</taxon>
        <taxon>Pristionchus</taxon>
    </lineage>
</organism>
<dbReference type="EC" id="3.4.11.18" evidence="11"/>
<evidence type="ECO:0000256" key="4">
    <source>
        <dbReference type="ARBA" id="ARBA00022438"/>
    </source>
</evidence>
<evidence type="ECO:0000313" key="15">
    <source>
        <dbReference type="Proteomes" id="UP000005239"/>
    </source>
</evidence>
<feature type="region of interest" description="Disordered" evidence="13">
    <location>
        <begin position="769"/>
        <end position="812"/>
    </location>
</feature>
<dbReference type="InterPro" id="IPR014001">
    <property type="entry name" value="Helicase_ATP-bd"/>
</dbReference>
<dbReference type="CDD" id="cd18787">
    <property type="entry name" value="SF2_C_DEAD"/>
    <property type="match status" value="1"/>
</dbReference>
<dbReference type="GO" id="GO:0004177">
    <property type="term" value="F:aminopeptidase activity"/>
    <property type="evidence" value="ECO:0000318"/>
    <property type="project" value="GO_Central"/>
</dbReference>
<evidence type="ECO:0000256" key="13">
    <source>
        <dbReference type="SAM" id="MobiDB-lite"/>
    </source>
</evidence>
<feature type="binding site" evidence="11">
    <location>
        <position position="1144"/>
    </location>
    <ligand>
        <name>substrate</name>
    </ligand>
</feature>
<dbReference type="NCBIfam" id="TIGR00501">
    <property type="entry name" value="met_pdase_II"/>
    <property type="match status" value="1"/>
</dbReference>
<dbReference type="GO" id="GO:0070006">
    <property type="term" value="F:metalloaminopeptidase activity"/>
    <property type="evidence" value="ECO:0007669"/>
    <property type="project" value="UniProtKB-UniRule"/>
</dbReference>
<feature type="binding site" evidence="11">
    <location>
        <position position="1169"/>
    </location>
    <ligand>
        <name>a divalent metal cation</name>
        <dbReference type="ChEBI" id="CHEBI:60240"/>
        <label>2</label>
        <note>catalytic</note>
    </ligand>
</feature>
<feature type="compositionally biased region" description="Basic and acidic residues" evidence="13">
    <location>
        <begin position="557"/>
        <end position="574"/>
    </location>
</feature>
<reference evidence="14" key="2">
    <citation type="submission" date="2022-06" db="UniProtKB">
        <authorList>
            <consortium name="EnsemblMetazoa"/>
        </authorList>
    </citation>
    <scope>IDENTIFICATION</scope>
    <source>
        <strain evidence="14">PS312</strain>
    </source>
</reference>
<dbReference type="PROSITE" id="PS00039">
    <property type="entry name" value="DEAD_ATP_HELICASE"/>
    <property type="match status" value="1"/>
</dbReference>